<comment type="caution">
    <text evidence="2">The sequence shown here is derived from an EMBL/GenBank/DDBJ whole genome shotgun (WGS) entry which is preliminary data.</text>
</comment>
<evidence type="ECO:0000256" key="1">
    <source>
        <dbReference type="SAM" id="MobiDB-lite"/>
    </source>
</evidence>
<organism evidence="2 3">
    <name type="scientific">Cytospora paraplurivora</name>
    <dbReference type="NCBI Taxonomy" id="2898453"/>
    <lineage>
        <taxon>Eukaryota</taxon>
        <taxon>Fungi</taxon>
        <taxon>Dikarya</taxon>
        <taxon>Ascomycota</taxon>
        <taxon>Pezizomycotina</taxon>
        <taxon>Sordariomycetes</taxon>
        <taxon>Sordariomycetidae</taxon>
        <taxon>Diaporthales</taxon>
        <taxon>Cytosporaceae</taxon>
        <taxon>Cytospora</taxon>
    </lineage>
</organism>
<dbReference type="Proteomes" id="UP001320245">
    <property type="component" value="Unassembled WGS sequence"/>
</dbReference>
<feature type="compositionally biased region" description="Basic and acidic residues" evidence="1">
    <location>
        <begin position="39"/>
        <end position="56"/>
    </location>
</feature>
<feature type="non-terminal residue" evidence="2">
    <location>
        <position position="1"/>
    </location>
</feature>
<evidence type="ECO:0008006" key="4">
    <source>
        <dbReference type="Google" id="ProtNLM"/>
    </source>
</evidence>
<keyword evidence="3" id="KW-1185">Reference proteome</keyword>
<protein>
    <recommendedName>
        <fullName evidence="4">Heat shock factor binding protein 1</fullName>
    </recommendedName>
</protein>
<gene>
    <name evidence="2" type="ORF">SLS53_005591</name>
</gene>
<evidence type="ECO:0000313" key="2">
    <source>
        <dbReference type="EMBL" id="KAK7739997.1"/>
    </source>
</evidence>
<name>A0AAN9U4V6_9PEZI</name>
<proteinExistence type="predicted"/>
<reference evidence="2 3" key="1">
    <citation type="journal article" date="2023" name="PLoS ONE">
        <title>Cytospora paraplurivora sp. nov. isolated from orchards with fruit tree decline syndrome in Ontario, Canada.</title>
        <authorList>
            <person name="Ilyukhin E."/>
            <person name="Nguyen H.D.T."/>
            <person name="Castle A.J."/>
            <person name="Ellouze W."/>
        </authorList>
    </citation>
    <scope>NUCLEOTIDE SEQUENCE [LARGE SCALE GENOMIC DNA]</scope>
    <source>
        <strain evidence="2 3">FDS-564</strain>
    </source>
</reference>
<accession>A0AAN9U4V6</accession>
<sequence>TALEANLTSLESKLDELLASIMGATDAVSPTTNGAEKSAAVKEEDDTGTRVDKHDG</sequence>
<dbReference type="AlphaFoldDB" id="A0AAN9U4V6"/>
<feature type="region of interest" description="Disordered" evidence="1">
    <location>
        <begin position="26"/>
        <end position="56"/>
    </location>
</feature>
<evidence type="ECO:0000313" key="3">
    <source>
        <dbReference type="Proteomes" id="UP001320245"/>
    </source>
</evidence>
<dbReference type="EMBL" id="JAJSPL020000021">
    <property type="protein sequence ID" value="KAK7739997.1"/>
    <property type="molecule type" value="Genomic_DNA"/>
</dbReference>